<organism evidence="1">
    <name type="scientific">Rhizophora mucronata</name>
    <name type="common">Asiatic mangrove</name>
    <dbReference type="NCBI Taxonomy" id="61149"/>
    <lineage>
        <taxon>Eukaryota</taxon>
        <taxon>Viridiplantae</taxon>
        <taxon>Streptophyta</taxon>
        <taxon>Embryophyta</taxon>
        <taxon>Tracheophyta</taxon>
        <taxon>Spermatophyta</taxon>
        <taxon>Magnoliopsida</taxon>
        <taxon>eudicotyledons</taxon>
        <taxon>Gunneridae</taxon>
        <taxon>Pentapetalae</taxon>
        <taxon>rosids</taxon>
        <taxon>fabids</taxon>
        <taxon>Malpighiales</taxon>
        <taxon>Rhizophoraceae</taxon>
        <taxon>Rhizophora</taxon>
    </lineage>
</organism>
<sequence>MFVSKLDSHFLYRLSHYVISFPSSRQFMWLVKSFLDFGALVCIVL</sequence>
<dbReference type="AlphaFoldDB" id="A0A2P2J2V9"/>
<protein>
    <submittedName>
        <fullName evidence="1">Uncharacterized protein</fullName>
    </submittedName>
</protein>
<accession>A0A2P2J2V9</accession>
<dbReference type="EMBL" id="GGEC01007326">
    <property type="protein sequence ID" value="MBW87809.1"/>
    <property type="molecule type" value="Transcribed_RNA"/>
</dbReference>
<name>A0A2P2J2V9_RHIMU</name>
<reference evidence="1" key="1">
    <citation type="submission" date="2018-02" db="EMBL/GenBank/DDBJ databases">
        <title>Rhizophora mucronata_Transcriptome.</title>
        <authorList>
            <person name="Meera S.P."/>
            <person name="Sreeshan A."/>
            <person name="Augustine A."/>
        </authorList>
    </citation>
    <scope>NUCLEOTIDE SEQUENCE</scope>
    <source>
        <tissue evidence="1">Leaf</tissue>
    </source>
</reference>
<proteinExistence type="predicted"/>
<evidence type="ECO:0000313" key="1">
    <source>
        <dbReference type="EMBL" id="MBW87809.1"/>
    </source>
</evidence>